<dbReference type="InterPro" id="IPR053781">
    <property type="entry name" value="F-box_AtFBL13-like"/>
</dbReference>
<dbReference type="CDD" id="cd22160">
    <property type="entry name" value="F-box_AtFBL13-like"/>
    <property type="match status" value="1"/>
</dbReference>
<feature type="domain" description="F-box" evidence="1">
    <location>
        <begin position="72"/>
        <end position="109"/>
    </location>
</feature>
<protein>
    <recommendedName>
        <fullName evidence="5">F-box domain-containing protein</fullName>
    </recommendedName>
</protein>
<evidence type="ECO:0000313" key="3">
    <source>
        <dbReference type="EMBL" id="EEF26976.1"/>
    </source>
</evidence>
<dbReference type="PANTHER" id="PTHR34145">
    <property type="entry name" value="OS02G0105600 PROTEIN"/>
    <property type="match status" value="1"/>
</dbReference>
<accession>B9TAY8</accession>
<dbReference type="Gene3D" id="3.80.10.10">
    <property type="entry name" value="Ribonuclease Inhibitor"/>
    <property type="match status" value="1"/>
</dbReference>
<dbReference type="eggNOG" id="ENOG502RYMX">
    <property type="taxonomic scope" value="Eukaryota"/>
</dbReference>
<sequence length="337" mass="39158">MRKQSFSGNEKKVFNTDKTTDNIDCTCQAPNLHREQKNIVSNQIDQSAGHKTKKSRRELKAMDRRSDSIDLISQLPNHVIHHILSLLRCKKDAARTSILSKRWRAIWASYLILDFDQRKFQKQEKKVRRLSSKSKKRKEVEINKKNEMFRAFVENTLRTHIEQDSGIQKFKLHLTSYNVELSAHVDQWIGFATTNNIKDLDLYIPSKKDRCYNLPQTVFAASTITALRISGCKLRTCIDIKLSNLQKLCFAKLRVDGQMIQNLMLSCPLIDDLRLIYCTGLKTLLLSSNKLYRVDIHFCHGLKNVEVLSPNLQTFWYHGKKSTRCKINLAMCKDLKV</sequence>
<dbReference type="Gene3D" id="1.20.1280.50">
    <property type="match status" value="1"/>
</dbReference>
<dbReference type="PANTHER" id="PTHR34145:SF28">
    <property type="entry name" value="F-BOX DOMAIN-CONTAINING PROTEIN"/>
    <property type="match status" value="1"/>
</dbReference>
<dbReference type="InterPro" id="IPR001810">
    <property type="entry name" value="F-box_dom"/>
</dbReference>
<dbReference type="Proteomes" id="UP000008311">
    <property type="component" value="Unassembled WGS sequence"/>
</dbReference>
<dbReference type="STRING" id="3988.B9TAY8"/>
<name>B9TAY8_RICCO</name>
<dbReference type="SUPFAM" id="SSF81383">
    <property type="entry name" value="F-box domain"/>
    <property type="match status" value="1"/>
</dbReference>
<reference evidence="4" key="1">
    <citation type="journal article" date="2010" name="Nat. Biotechnol.">
        <title>Draft genome sequence of the oilseed species Ricinus communis.</title>
        <authorList>
            <person name="Chan A.P."/>
            <person name="Crabtree J."/>
            <person name="Zhao Q."/>
            <person name="Lorenzi H."/>
            <person name="Orvis J."/>
            <person name="Puiu D."/>
            <person name="Melake-Berhan A."/>
            <person name="Jones K.M."/>
            <person name="Redman J."/>
            <person name="Chen G."/>
            <person name="Cahoon E.B."/>
            <person name="Gedil M."/>
            <person name="Stanke M."/>
            <person name="Haas B.J."/>
            <person name="Wortman J.R."/>
            <person name="Fraser-Liggett C.M."/>
            <person name="Ravel J."/>
            <person name="Rabinowicz P.D."/>
        </authorList>
    </citation>
    <scope>NUCLEOTIDE SEQUENCE [LARGE SCALE GENOMIC DNA]</scope>
    <source>
        <strain evidence="4">cv. Hale</strain>
    </source>
</reference>
<dbReference type="AlphaFoldDB" id="B9TAY8"/>
<dbReference type="InterPro" id="IPR036047">
    <property type="entry name" value="F-box-like_dom_sf"/>
</dbReference>
<dbReference type="FunCoup" id="B9TAY8">
    <property type="interactions" value="2256"/>
</dbReference>
<organism evidence="3 4">
    <name type="scientific">Ricinus communis</name>
    <name type="common">Castor bean</name>
    <dbReference type="NCBI Taxonomy" id="3988"/>
    <lineage>
        <taxon>Eukaryota</taxon>
        <taxon>Viridiplantae</taxon>
        <taxon>Streptophyta</taxon>
        <taxon>Embryophyta</taxon>
        <taxon>Tracheophyta</taxon>
        <taxon>Spermatophyta</taxon>
        <taxon>Magnoliopsida</taxon>
        <taxon>eudicotyledons</taxon>
        <taxon>Gunneridae</taxon>
        <taxon>Pentapetalae</taxon>
        <taxon>rosids</taxon>
        <taxon>fabids</taxon>
        <taxon>Malpighiales</taxon>
        <taxon>Euphorbiaceae</taxon>
        <taxon>Acalyphoideae</taxon>
        <taxon>Acalypheae</taxon>
        <taxon>Ricinus</taxon>
    </lineage>
</organism>
<dbReference type="InterPro" id="IPR032675">
    <property type="entry name" value="LRR_dom_sf"/>
</dbReference>
<dbReference type="InterPro" id="IPR053772">
    <property type="entry name" value="At1g61320/At1g61330-like"/>
</dbReference>
<dbReference type="InParanoid" id="B9TAY8"/>
<evidence type="ECO:0008006" key="5">
    <source>
        <dbReference type="Google" id="ProtNLM"/>
    </source>
</evidence>
<proteinExistence type="predicted"/>
<gene>
    <name evidence="3" type="ORF">RCOM_2020920</name>
</gene>
<evidence type="ECO:0000259" key="1">
    <source>
        <dbReference type="Pfam" id="PF00646"/>
    </source>
</evidence>
<keyword evidence="4" id="KW-1185">Reference proteome</keyword>
<dbReference type="SUPFAM" id="SSF52058">
    <property type="entry name" value="L domain-like"/>
    <property type="match status" value="1"/>
</dbReference>
<evidence type="ECO:0000313" key="4">
    <source>
        <dbReference type="Proteomes" id="UP000008311"/>
    </source>
</evidence>
<dbReference type="Pfam" id="PF23622">
    <property type="entry name" value="LRR_At1g61320_AtMIF1"/>
    <property type="match status" value="1"/>
</dbReference>
<dbReference type="EMBL" id="EQ976062">
    <property type="protein sequence ID" value="EEF26976.1"/>
    <property type="molecule type" value="Genomic_DNA"/>
</dbReference>
<feature type="domain" description="At1g61320/AtMIF1 LRR" evidence="2">
    <location>
        <begin position="164"/>
        <end position="325"/>
    </location>
</feature>
<evidence type="ECO:0000259" key="2">
    <source>
        <dbReference type="Pfam" id="PF23622"/>
    </source>
</evidence>
<dbReference type="InterPro" id="IPR055357">
    <property type="entry name" value="LRR_At1g61320_AtMIF1"/>
</dbReference>
<dbReference type="Pfam" id="PF00646">
    <property type="entry name" value="F-box"/>
    <property type="match status" value="1"/>
</dbReference>